<dbReference type="EMBL" id="JAHCVI010000004">
    <property type="protein sequence ID" value="KAG7286696.1"/>
    <property type="molecule type" value="Genomic_DNA"/>
</dbReference>
<feature type="compositionally biased region" description="Basic and acidic residues" evidence="1">
    <location>
        <begin position="14"/>
        <end position="30"/>
    </location>
</feature>
<accession>A0AAD4HX60</accession>
<reference evidence="2" key="1">
    <citation type="submission" date="2023-02" db="EMBL/GenBank/DDBJ databases">
        <authorList>
            <person name="Palmer J.M."/>
        </authorList>
    </citation>
    <scope>NUCLEOTIDE SEQUENCE</scope>
    <source>
        <strain evidence="2">FW57</strain>
    </source>
</reference>
<comment type="caution">
    <text evidence="2">The sequence shown here is derived from an EMBL/GenBank/DDBJ whole genome shotgun (WGS) entry which is preliminary data.</text>
</comment>
<protein>
    <recommendedName>
        <fullName evidence="4">F-box domain-containing protein</fullName>
    </recommendedName>
</protein>
<evidence type="ECO:0000256" key="1">
    <source>
        <dbReference type="SAM" id="MobiDB-lite"/>
    </source>
</evidence>
<proteinExistence type="predicted"/>
<evidence type="ECO:0000313" key="2">
    <source>
        <dbReference type="EMBL" id="KAG7286696.1"/>
    </source>
</evidence>
<organism evidence="2 3">
    <name type="scientific">Staphylotrichum longicolle</name>
    <dbReference type="NCBI Taxonomy" id="669026"/>
    <lineage>
        <taxon>Eukaryota</taxon>
        <taxon>Fungi</taxon>
        <taxon>Dikarya</taxon>
        <taxon>Ascomycota</taxon>
        <taxon>Pezizomycotina</taxon>
        <taxon>Sordariomycetes</taxon>
        <taxon>Sordariomycetidae</taxon>
        <taxon>Sordariales</taxon>
        <taxon>Chaetomiaceae</taxon>
        <taxon>Staphylotrichum</taxon>
    </lineage>
</organism>
<dbReference type="AlphaFoldDB" id="A0AAD4HX60"/>
<dbReference type="Proteomes" id="UP001197093">
    <property type="component" value="Unassembled WGS sequence"/>
</dbReference>
<evidence type="ECO:0000313" key="3">
    <source>
        <dbReference type="Proteomes" id="UP001197093"/>
    </source>
</evidence>
<name>A0AAD4HX60_9PEZI</name>
<evidence type="ECO:0008006" key="4">
    <source>
        <dbReference type="Google" id="ProtNLM"/>
    </source>
</evidence>
<feature type="region of interest" description="Disordered" evidence="1">
    <location>
        <begin position="1"/>
        <end position="30"/>
    </location>
</feature>
<sequence length="499" mass="56188">MSPLGLVSAAPTAAERELSETADNELRGPDENLHVADESRGSLRTLNILDLPDELLLGIFELVEGPDFDSPLRRSRCFRTDDAFPISKQDIKNARLVCRRFCDISSQLLVRFVRVDLNELSLARLDEIARHPIISKGVRLVKIILHFYNRQFEHRNAFIAYHADMVEEHVPLIKTFRAWKHGLSDQVVASMSAERKALADDLHWLIDADPHDDGAWTEDKHACRLRVEQIHREYLGLRAAQQSLVRSGKFSQVLGSAIARMPGARRLGFADVGYTIQKVHRLSEPGTELWSGLRHVMLQPMGCDEVARHGLELPDYGCIAGMIDAVRSAGGFLNGTHIYLTQPGSLVLAPDMREAFSSGLRQLKEFSFECVNIPDEPDADEVSQFLAAFDIDLSKLALLLERLPESMVHLALEDVSLRAGTWKDALDALRAKKSIRKELSRPHAAECDNMSSEDYQRIFSRAEQNPYVSKAELYIRNSIFQTHNPLQLLEDRLAIEAGE</sequence>
<keyword evidence="3" id="KW-1185">Reference proteome</keyword>
<gene>
    <name evidence="2" type="ORF">NEMBOFW57_009007</name>
</gene>